<protein>
    <submittedName>
        <fullName evidence="8">Tyrosine-type recombinase/integrase</fullName>
    </submittedName>
</protein>
<accession>A0A9D2KKB3</accession>
<dbReference type="Pfam" id="PF00589">
    <property type="entry name" value="Phage_integrase"/>
    <property type="match status" value="1"/>
</dbReference>
<keyword evidence="3 5" id="KW-0238">DNA-binding</keyword>
<dbReference type="AlphaFoldDB" id="A0A9D2KKB3"/>
<dbReference type="InterPro" id="IPR038488">
    <property type="entry name" value="Integrase_DNA-bd_sf"/>
</dbReference>
<dbReference type="InterPro" id="IPR011010">
    <property type="entry name" value="DNA_brk_join_enz"/>
</dbReference>
<evidence type="ECO:0000259" key="6">
    <source>
        <dbReference type="PROSITE" id="PS51898"/>
    </source>
</evidence>
<dbReference type="CDD" id="cd00801">
    <property type="entry name" value="INT_P4_C"/>
    <property type="match status" value="1"/>
</dbReference>
<evidence type="ECO:0000313" key="8">
    <source>
        <dbReference type="EMBL" id="HJA08744.1"/>
    </source>
</evidence>
<organism evidence="8 9">
    <name type="scientific">Candidatus Mailhella merdigallinarum</name>
    <dbReference type="NCBI Taxonomy" id="2838658"/>
    <lineage>
        <taxon>Bacteria</taxon>
        <taxon>Pseudomonadati</taxon>
        <taxon>Thermodesulfobacteriota</taxon>
        <taxon>Desulfovibrionia</taxon>
        <taxon>Desulfovibrionales</taxon>
        <taxon>Desulfovibrionaceae</taxon>
        <taxon>Mailhella</taxon>
    </lineage>
</organism>
<dbReference type="Gene3D" id="1.10.150.130">
    <property type="match status" value="1"/>
</dbReference>
<dbReference type="PANTHER" id="PTHR30629:SF2">
    <property type="entry name" value="PROPHAGE INTEGRASE INTS-RELATED"/>
    <property type="match status" value="1"/>
</dbReference>
<evidence type="ECO:0000256" key="4">
    <source>
        <dbReference type="ARBA" id="ARBA00023172"/>
    </source>
</evidence>
<evidence type="ECO:0000256" key="5">
    <source>
        <dbReference type="PROSITE-ProRule" id="PRU01248"/>
    </source>
</evidence>
<evidence type="ECO:0000313" key="9">
    <source>
        <dbReference type="Proteomes" id="UP000824225"/>
    </source>
</evidence>
<reference evidence="8" key="2">
    <citation type="submission" date="2021-04" db="EMBL/GenBank/DDBJ databases">
        <authorList>
            <person name="Gilroy R."/>
        </authorList>
    </citation>
    <scope>NUCLEOTIDE SEQUENCE</scope>
    <source>
        <strain evidence="8">CHK186-16707</strain>
    </source>
</reference>
<keyword evidence="4" id="KW-0233">DNA recombination</keyword>
<gene>
    <name evidence="8" type="ORF">H9962_06110</name>
</gene>
<comment type="caution">
    <text evidence="8">The sequence shown here is derived from an EMBL/GenBank/DDBJ whole genome shotgun (WGS) entry which is preliminary data.</text>
</comment>
<reference evidence="8" key="1">
    <citation type="journal article" date="2021" name="PeerJ">
        <title>Extensive microbial diversity within the chicken gut microbiome revealed by metagenomics and culture.</title>
        <authorList>
            <person name="Gilroy R."/>
            <person name="Ravi A."/>
            <person name="Getino M."/>
            <person name="Pursley I."/>
            <person name="Horton D.L."/>
            <person name="Alikhan N.F."/>
            <person name="Baker D."/>
            <person name="Gharbi K."/>
            <person name="Hall N."/>
            <person name="Watson M."/>
            <person name="Adriaenssens E.M."/>
            <person name="Foster-Nyarko E."/>
            <person name="Jarju S."/>
            <person name="Secka A."/>
            <person name="Antonio M."/>
            <person name="Oren A."/>
            <person name="Chaudhuri R.R."/>
            <person name="La Ragione R."/>
            <person name="Hildebrand F."/>
            <person name="Pallen M.J."/>
        </authorList>
    </citation>
    <scope>NUCLEOTIDE SEQUENCE</scope>
    <source>
        <strain evidence="8">CHK186-16707</strain>
    </source>
</reference>
<evidence type="ECO:0000256" key="2">
    <source>
        <dbReference type="ARBA" id="ARBA00022908"/>
    </source>
</evidence>
<dbReference type="InterPro" id="IPR053876">
    <property type="entry name" value="Phage_int_M"/>
</dbReference>
<dbReference type="Pfam" id="PF13356">
    <property type="entry name" value="Arm-DNA-bind_3"/>
    <property type="match status" value="1"/>
</dbReference>
<feature type="domain" description="Core-binding (CB)" evidence="7">
    <location>
        <begin position="94"/>
        <end position="175"/>
    </location>
</feature>
<dbReference type="Pfam" id="PF22022">
    <property type="entry name" value="Phage_int_M"/>
    <property type="match status" value="1"/>
</dbReference>
<feature type="domain" description="Tyr recombinase" evidence="6">
    <location>
        <begin position="199"/>
        <end position="378"/>
    </location>
</feature>
<dbReference type="InterPro" id="IPR050808">
    <property type="entry name" value="Phage_Integrase"/>
</dbReference>
<sequence length="396" mass="45465">MALTDTAIRAAKPAEKPRKLFDGGGLFLLIAPTGTKSWRLKYRFQGKEKLITLGLYPVVSLKEARERSLEAKKVLASGKDPSVEKKLSRLQLQCTFENVAREWHKKQGPNWSENYRIRTIASLVKNVFPYIGSRPIAEVSAQELLVMLRRLEDRGTLATAHAVRGLCSSIFRYAVATGRAERNPVPDIQGALPAHVRKPHPTITDPDKVGELMLKIDDYHGMPAVRCALLFLALTFCRPGEIRHAEWSEFDFEDRLWRIPAAKMKMSRDHIVPLSNQAIAILEYMRMFSDHARYVFLNQRNHARPLGESTLANALRIMGYREDEMTPHGFRAMASTLLNEKGYPPDAIERQLAHVPHERIRGIYNRAEYLPERRRMMDDWAVYLDELRERAKEKIQ</sequence>
<dbReference type="GO" id="GO:0006310">
    <property type="term" value="P:DNA recombination"/>
    <property type="evidence" value="ECO:0007669"/>
    <property type="project" value="UniProtKB-KW"/>
</dbReference>
<dbReference type="GO" id="GO:0003677">
    <property type="term" value="F:DNA binding"/>
    <property type="evidence" value="ECO:0007669"/>
    <property type="project" value="UniProtKB-UniRule"/>
</dbReference>
<comment type="similarity">
    <text evidence="1">Belongs to the 'phage' integrase family.</text>
</comment>
<name>A0A9D2KKB3_9BACT</name>
<dbReference type="PROSITE" id="PS51898">
    <property type="entry name" value="TYR_RECOMBINASE"/>
    <property type="match status" value="1"/>
</dbReference>
<dbReference type="Gene3D" id="3.30.160.390">
    <property type="entry name" value="Integrase, DNA-binding domain"/>
    <property type="match status" value="1"/>
</dbReference>
<dbReference type="PROSITE" id="PS51900">
    <property type="entry name" value="CB"/>
    <property type="match status" value="1"/>
</dbReference>
<evidence type="ECO:0000259" key="7">
    <source>
        <dbReference type="PROSITE" id="PS51900"/>
    </source>
</evidence>
<dbReference type="SUPFAM" id="SSF56349">
    <property type="entry name" value="DNA breaking-rejoining enzymes"/>
    <property type="match status" value="1"/>
</dbReference>
<dbReference type="GO" id="GO:0015074">
    <property type="term" value="P:DNA integration"/>
    <property type="evidence" value="ECO:0007669"/>
    <property type="project" value="UniProtKB-KW"/>
</dbReference>
<dbReference type="PANTHER" id="PTHR30629">
    <property type="entry name" value="PROPHAGE INTEGRASE"/>
    <property type="match status" value="1"/>
</dbReference>
<keyword evidence="2" id="KW-0229">DNA integration</keyword>
<evidence type="ECO:0000256" key="3">
    <source>
        <dbReference type="ARBA" id="ARBA00023125"/>
    </source>
</evidence>
<dbReference type="Gene3D" id="1.10.443.10">
    <property type="entry name" value="Intergrase catalytic core"/>
    <property type="match status" value="1"/>
</dbReference>
<dbReference type="EMBL" id="DXAN01000020">
    <property type="protein sequence ID" value="HJA08744.1"/>
    <property type="molecule type" value="Genomic_DNA"/>
</dbReference>
<dbReference type="Proteomes" id="UP000824225">
    <property type="component" value="Unassembled WGS sequence"/>
</dbReference>
<dbReference type="InterPro" id="IPR010998">
    <property type="entry name" value="Integrase_recombinase_N"/>
</dbReference>
<dbReference type="InterPro" id="IPR025166">
    <property type="entry name" value="Integrase_DNA_bind_dom"/>
</dbReference>
<dbReference type="InterPro" id="IPR044068">
    <property type="entry name" value="CB"/>
</dbReference>
<dbReference type="InterPro" id="IPR013762">
    <property type="entry name" value="Integrase-like_cat_sf"/>
</dbReference>
<proteinExistence type="inferred from homology"/>
<evidence type="ECO:0000256" key="1">
    <source>
        <dbReference type="ARBA" id="ARBA00008857"/>
    </source>
</evidence>
<dbReference type="InterPro" id="IPR002104">
    <property type="entry name" value="Integrase_catalytic"/>
</dbReference>